<accession>A0A445MEC3</accession>
<dbReference type="AlphaFoldDB" id="A0A445MEC3"/>
<dbReference type="EMBL" id="KV875718">
    <property type="protein sequence ID" value="RZR72584.1"/>
    <property type="molecule type" value="Genomic_DNA"/>
</dbReference>
<proteinExistence type="predicted"/>
<protein>
    <submittedName>
        <fullName evidence="2">Uncharacterized protein</fullName>
    </submittedName>
</protein>
<feature type="region of interest" description="Disordered" evidence="1">
    <location>
        <begin position="1"/>
        <end position="26"/>
    </location>
</feature>
<reference evidence="2" key="1">
    <citation type="journal article" date="2018" name="Data Brief">
        <title>Genome sequence data from 17 accessions of Ensete ventricosum, a staple food crop for millions in Ethiopia.</title>
        <authorList>
            <person name="Yemataw Z."/>
            <person name="Muzemil S."/>
            <person name="Ambachew D."/>
            <person name="Tripathi L."/>
            <person name="Tesfaye K."/>
            <person name="Chala A."/>
            <person name="Farbos A."/>
            <person name="O'Neill P."/>
            <person name="Moore K."/>
            <person name="Grant M."/>
            <person name="Studholme D.J."/>
        </authorList>
    </citation>
    <scope>NUCLEOTIDE SEQUENCE [LARGE SCALE GENOMIC DNA]</scope>
    <source>
        <tissue evidence="2">Leaf</tissue>
    </source>
</reference>
<evidence type="ECO:0000256" key="1">
    <source>
        <dbReference type="SAM" id="MobiDB-lite"/>
    </source>
</evidence>
<name>A0A445MEC3_ENSVE</name>
<dbReference type="Proteomes" id="UP000290560">
    <property type="component" value="Unassembled WGS sequence"/>
</dbReference>
<sequence>MSLLRPHTAAIPNLGRRPEVPNSGDAITGGFRLELPPGVVPDSPALPDELPPSILCRFSLGSSSAPATKLSRRISILRRLAAREPGSQDFKAAVSTPQQISAITTEVRTRKLKQTLVPLALEFEQVEGKKRSRRGSAAAPQKQVLLSTPYRSVYPLPHWSRRLPDHLVLHEPRRFLQPKRRKMRRCSKTYKKNVARGWLPRATYPPTERTNPKRPSWRVSPLLDAWAGVRWELSRMGRAPGSDLGGQLLEWWSLGWVGSRRDPSDDQVSFVVDFVIPLLRRAAGAFIATVTGYLYLNPLSSLLLTILLLFTMPSVVLAARHAPVAE</sequence>
<evidence type="ECO:0000313" key="2">
    <source>
        <dbReference type="EMBL" id="RZR72584.1"/>
    </source>
</evidence>
<gene>
    <name evidence="2" type="ORF">BHM03_00014758</name>
</gene>
<organism evidence="2">
    <name type="scientific">Ensete ventricosum</name>
    <name type="common">Abyssinian banana</name>
    <name type="synonym">Musa ensete</name>
    <dbReference type="NCBI Taxonomy" id="4639"/>
    <lineage>
        <taxon>Eukaryota</taxon>
        <taxon>Viridiplantae</taxon>
        <taxon>Streptophyta</taxon>
        <taxon>Embryophyta</taxon>
        <taxon>Tracheophyta</taxon>
        <taxon>Spermatophyta</taxon>
        <taxon>Magnoliopsida</taxon>
        <taxon>Liliopsida</taxon>
        <taxon>Zingiberales</taxon>
        <taxon>Musaceae</taxon>
        <taxon>Ensete</taxon>
    </lineage>
</organism>